<dbReference type="GO" id="GO:0016891">
    <property type="term" value="F:RNA endonuclease activity producing 5'-phosphomonoesters, hydrolytic mechanism"/>
    <property type="evidence" value="ECO:0007669"/>
    <property type="project" value="TreeGrafter"/>
</dbReference>
<dbReference type="EMBL" id="PHRG01000008">
    <property type="protein sequence ID" value="PJO74615.1"/>
    <property type="molecule type" value="Genomic_DNA"/>
</dbReference>
<proteinExistence type="inferred from homology"/>
<dbReference type="GO" id="GO:0016042">
    <property type="term" value="P:lipid catabolic process"/>
    <property type="evidence" value="ECO:0007669"/>
    <property type="project" value="UniProtKB-KW"/>
</dbReference>
<evidence type="ECO:0000313" key="8">
    <source>
        <dbReference type="EMBL" id="PJO74615.1"/>
    </source>
</evidence>
<evidence type="ECO:0000256" key="5">
    <source>
        <dbReference type="ARBA" id="ARBA00022963"/>
    </source>
</evidence>
<comment type="similarity">
    <text evidence="2">Belongs to the phospholipase D family.</text>
</comment>
<evidence type="ECO:0000256" key="1">
    <source>
        <dbReference type="ARBA" id="ARBA00000798"/>
    </source>
</evidence>
<evidence type="ECO:0000256" key="3">
    <source>
        <dbReference type="ARBA" id="ARBA00012027"/>
    </source>
</evidence>
<evidence type="ECO:0000256" key="2">
    <source>
        <dbReference type="ARBA" id="ARBA00008664"/>
    </source>
</evidence>
<dbReference type="PROSITE" id="PS50035">
    <property type="entry name" value="PLD"/>
    <property type="match status" value="1"/>
</dbReference>
<keyword evidence="5" id="KW-0442">Lipid degradation</keyword>
<sequence length="269" mass="30973">MKISNLSIGSLIAVVLGDENTPSYRGGPKIVELFNLVGFNEEYWDLSKKGLFGARKDFTKRKLEEINGTNKLVFLIELLVDDRQTQKSDEVAKKLNNILKHDKYHLIKNKEGIYKLSGFNLPEDAMVRPVFELIEKEIIGHILASKYAVWVAVAWITSKPIATALYRQHQKGVNIRIIVNDDEITNSKGIAFENTQIEYYKIQQQNGAFNNLMHHKFCIIDFKKVITGSFNWTIKASFNNENITVIEQKEQAEKFADEFIKLIKDFQRS</sequence>
<evidence type="ECO:0000256" key="4">
    <source>
        <dbReference type="ARBA" id="ARBA00022801"/>
    </source>
</evidence>
<comment type="catalytic activity">
    <reaction evidence="1">
        <text>a 1,2-diacyl-sn-glycero-3-phosphocholine + H2O = a 1,2-diacyl-sn-glycero-3-phosphate + choline + H(+)</text>
        <dbReference type="Rhea" id="RHEA:14445"/>
        <dbReference type="ChEBI" id="CHEBI:15354"/>
        <dbReference type="ChEBI" id="CHEBI:15377"/>
        <dbReference type="ChEBI" id="CHEBI:15378"/>
        <dbReference type="ChEBI" id="CHEBI:57643"/>
        <dbReference type="ChEBI" id="CHEBI:58608"/>
        <dbReference type="EC" id="3.1.4.4"/>
    </reaction>
</comment>
<dbReference type="Pfam" id="PF13091">
    <property type="entry name" value="PLDc_2"/>
    <property type="match status" value="1"/>
</dbReference>
<dbReference type="PANTHER" id="PTHR43856">
    <property type="entry name" value="CARDIOLIPIN HYDROLASE"/>
    <property type="match status" value="1"/>
</dbReference>
<feature type="domain" description="PLD phosphodiesterase" evidence="7">
    <location>
        <begin position="209"/>
        <end position="236"/>
    </location>
</feature>
<keyword evidence="4" id="KW-0378">Hydrolase</keyword>
<evidence type="ECO:0000313" key="9">
    <source>
        <dbReference type="Proteomes" id="UP000243446"/>
    </source>
</evidence>
<protein>
    <recommendedName>
        <fullName evidence="3">phospholipase D</fullName>
        <ecNumber evidence="3">3.1.4.4</ecNumber>
    </recommendedName>
</protein>
<keyword evidence="6" id="KW-0443">Lipid metabolism</keyword>
<dbReference type="CDD" id="cd09174">
    <property type="entry name" value="PLDc_Nuc_like_unchar2"/>
    <property type="match status" value="1"/>
</dbReference>
<dbReference type="GO" id="GO:0006793">
    <property type="term" value="P:phosphorus metabolic process"/>
    <property type="evidence" value="ECO:0007669"/>
    <property type="project" value="UniProtKB-ARBA"/>
</dbReference>
<dbReference type="EC" id="3.1.4.4" evidence="3"/>
<accession>A0A2H9YPN5</accession>
<dbReference type="InterPro" id="IPR025202">
    <property type="entry name" value="PLD-like_dom"/>
</dbReference>
<dbReference type="Proteomes" id="UP000243446">
    <property type="component" value="Unassembled WGS sequence"/>
</dbReference>
<comment type="caution">
    <text evidence="8">The sequence shown here is derived from an EMBL/GenBank/DDBJ whole genome shotgun (WGS) entry which is preliminary data.</text>
</comment>
<organism evidence="8 9">
    <name type="scientific">Acinetobacter pseudolwoffii</name>
    <dbReference type="NCBI Taxonomy" id="2053287"/>
    <lineage>
        <taxon>Bacteria</taxon>
        <taxon>Pseudomonadati</taxon>
        <taxon>Pseudomonadota</taxon>
        <taxon>Gammaproteobacteria</taxon>
        <taxon>Moraxellales</taxon>
        <taxon>Moraxellaceae</taxon>
        <taxon>Acinetobacter</taxon>
    </lineage>
</organism>
<reference evidence="8 9" key="1">
    <citation type="submission" date="2017-11" db="EMBL/GenBank/DDBJ databases">
        <title>Revising the taxonomy of the Acinetobacter lwoffii group: the description of Acinetobacter pseudolwoffii sp. nov. and emended description of Acinetobacter lwoffii.</title>
        <authorList>
            <person name="Nemec A."/>
            <person name="Radolfova-Krizova L."/>
        </authorList>
    </citation>
    <scope>NUCLEOTIDE SEQUENCE [LARGE SCALE GENOMIC DNA]</scope>
    <source>
        <strain evidence="8 9">ANC 5044</strain>
    </source>
</reference>
<dbReference type="AlphaFoldDB" id="A0A2H9YPN5"/>
<dbReference type="Gene3D" id="3.30.870.10">
    <property type="entry name" value="Endonuclease Chain A"/>
    <property type="match status" value="1"/>
</dbReference>
<dbReference type="InterPro" id="IPR051406">
    <property type="entry name" value="PLD_domain"/>
</dbReference>
<dbReference type="PANTHER" id="PTHR43856:SF1">
    <property type="entry name" value="MITOCHONDRIAL CARDIOLIPIN HYDROLASE"/>
    <property type="match status" value="1"/>
</dbReference>
<dbReference type="GO" id="GO:0004630">
    <property type="term" value="F:phospholipase D activity"/>
    <property type="evidence" value="ECO:0007669"/>
    <property type="project" value="UniProtKB-EC"/>
</dbReference>
<evidence type="ECO:0000256" key="6">
    <source>
        <dbReference type="ARBA" id="ARBA00023098"/>
    </source>
</evidence>
<evidence type="ECO:0000259" key="7">
    <source>
        <dbReference type="PROSITE" id="PS50035"/>
    </source>
</evidence>
<name>A0A2H9YPN5_9GAMM</name>
<dbReference type="SUPFAM" id="SSF56024">
    <property type="entry name" value="Phospholipase D/nuclease"/>
    <property type="match status" value="1"/>
</dbReference>
<dbReference type="InterPro" id="IPR001736">
    <property type="entry name" value="PLipase_D/transphosphatidylase"/>
</dbReference>
<gene>
    <name evidence="8" type="ORF">CWI32_12620</name>
</gene>